<protein>
    <recommendedName>
        <fullName evidence="11">Cytochrome P450 3A</fullName>
        <ecNumber evidence="11">1.14.14.-</ecNumber>
    </recommendedName>
</protein>
<keyword evidence="8 11" id="KW-0408">Iron</keyword>
<comment type="similarity">
    <text evidence="2 11">Belongs to the cytochrome P450 family.</text>
</comment>
<dbReference type="Pfam" id="PF00067">
    <property type="entry name" value="p450"/>
    <property type="match status" value="1"/>
</dbReference>
<dbReference type="EC" id="1.14.14.-" evidence="11"/>
<comment type="subcellular location">
    <subcellularLocation>
        <location evidence="11">Endoplasmic reticulum membrane</location>
    </subcellularLocation>
    <subcellularLocation>
        <location evidence="11">Microsome membrane</location>
    </subcellularLocation>
</comment>
<dbReference type="FunFam" id="1.10.630.10:FF:000182">
    <property type="entry name" value="Cytochrome P450 3A4"/>
    <property type="match status" value="1"/>
</dbReference>
<dbReference type="PANTHER" id="PTHR24302:SF32">
    <property type="entry name" value="CYTOCHROME P450, FAMILY 3, SUBFAMILY A, POLYPEPTIDE 65"/>
    <property type="match status" value="1"/>
</dbReference>
<dbReference type="PANTHER" id="PTHR24302">
    <property type="entry name" value="CYTOCHROME P450 FAMILY 3"/>
    <property type="match status" value="1"/>
</dbReference>
<dbReference type="SUPFAM" id="SSF48264">
    <property type="entry name" value="Cytochrome P450"/>
    <property type="match status" value="1"/>
</dbReference>
<dbReference type="InterPro" id="IPR050705">
    <property type="entry name" value="Cytochrome_P450_3A"/>
</dbReference>
<keyword evidence="14" id="KW-1185">Reference proteome</keyword>
<dbReference type="GO" id="GO:0005789">
    <property type="term" value="C:endoplasmic reticulum membrane"/>
    <property type="evidence" value="ECO:0007669"/>
    <property type="project" value="UniProtKB-SubCell"/>
</dbReference>
<dbReference type="GeneTree" id="ENSGT00950000182958"/>
<organism evidence="13 14">
    <name type="scientific">Scleropages formosus</name>
    <name type="common">Asian bonytongue</name>
    <name type="synonym">Osteoglossum formosum</name>
    <dbReference type="NCBI Taxonomy" id="113540"/>
    <lineage>
        <taxon>Eukaryota</taxon>
        <taxon>Metazoa</taxon>
        <taxon>Chordata</taxon>
        <taxon>Craniata</taxon>
        <taxon>Vertebrata</taxon>
        <taxon>Euteleostomi</taxon>
        <taxon>Actinopterygii</taxon>
        <taxon>Neopterygii</taxon>
        <taxon>Teleostei</taxon>
        <taxon>Osteoglossocephala</taxon>
        <taxon>Osteoglossomorpha</taxon>
        <taxon>Osteoglossiformes</taxon>
        <taxon>Osteoglossidae</taxon>
        <taxon>Scleropages</taxon>
    </lineage>
</organism>
<keyword evidence="6 11" id="KW-0492">Microsome</keyword>
<dbReference type="Proteomes" id="UP000694397">
    <property type="component" value="Chromosome 20"/>
</dbReference>
<evidence type="ECO:0000256" key="7">
    <source>
        <dbReference type="ARBA" id="ARBA00023002"/>
    </source>
</evidence>
<evidence type="ECO:0000256" key="12">
    <source>
        <dbReference type="SAM" id="Phobius"/>
    </source>
</evidence>
<evidence type="ECO:0000313" key="13">
    <source>
        <dbReference type="Ensembl" id="ENSSFOP00015009374.2"/>
    </source>
</evidence>
<comment type="cofactor">
    <cofactor evidence="1 11">
        <name>heme</name>
        <dbReference type="ChEBI" id="CHEBI:30413"/>
    </cofactor>
</comment>
<comment type="function">
    <text evidence="11">Cytochromes P450 are a group of heme-thiolate monooxygenases. In liver microsomes, this enzyme is involved in an NADPH-dependent electron transport pathway. It oxidizes a variety of structurally unrelated compounds, including steroids, fatty acids, and xenobiotics.</text>
</comment>
<dbReference type="InterPro" id="IPR002402">
    <property type="entry name" value="Cyt_P450_E_grp-II"/>
</dbReference>
<evidence type="ECO:0000256" key="6">
    <source>
        <dbReference type="ARBA" id="ARBA00022848"/>
    </source>
</evidence>
<keyword evidence="4 11" id="KW-0479">Metal-binding</keyword>
<evidence type="ECO:0000313" key="14">
    <source>
        <dbReference type="Proteomes" id="UP000694397"/>
    </source>
</evidence>
<evidence type="ECO:0000256" key="2">
    <source>
        <dbReference type="ARBA" id="ARBA00010617"/>
    </source>
</evidence>
<evidence type="ECO:0000256" key="11">
    <source>
        <dbReference type="RuleBase" id="RU368049"/>
    </source>
</evidence>
<keyword evidence="7 11" id="KW-0560">Oxidoreductase</keyword>
<dbReference type="GO" id="GO:0020037">
    <property type="term" value="F:heme binding"/>
    <property type="evidence" value="ECO:0007669"/>
    <property type="project" value="UniProtKB-UniRule"/>
</dbReference>
<keyword evidence="9 11" id="KW-0503">Monooxygenase</keyword>
<reference evidence="13 14" key="1">
    <citation type="submission" date="2019-04" db="EMBL/GenBank/DDBJ databases">
        <authorList>
            <consortium name="Wellcome Sanger Institute Data Sharing"/>
        </authorList>
    </citation>
    <scope>NUCLEOTIDE SEQUENCE [LARGE SCALE GENOMIC DNA]</scope>
</reference>
<dbReference type="Gene3D" id="1.10.630.10">
    <property type="entry name" value="Cytochrome P450"/>
    <property type="match status" value="1"/>
</dbReference>
<keyword evidence="12" id="KW-0812">Transmembrane</keyword>
<keyword evidence="3 11" id="KW-0349">Heme</keyword>
<evidence type="ECO:0000256" key="3">
    <source>
        <dbReference type="ARBA" id="ARBA00022617"/>
    </source>
</evidence>
<dbReference type="AlphaFoldDB" id="A0A8C9RCL9"/>
<reference evidence="13" key="2">
    <citation type="submission" date="2025-08" db="UniProtKB">
        <authorList>
            <consortium name="Ensembl"/>
        </authorList>
    </citation>
    <scope>IDENTIFICATION</scope>
</reference>
<dbReference type="InterPro" id="IPR008072">
    <property type="entry name" value="Cyt_P450_E_CYP3A"/>
</dbReference>
<dbReference type="InterPro" id="IPR036396">
    <property type="entry name" value="Cyt_P450_sf"/>
</dbReference>
<reference evidence="13" key="3">
    <citation type="submission" date="2025-09" db="UniProtKB">
        <authorList>
            <consortium name="Ensembl"/>
        </authorList>
    </citation>
    <scope>IDENTIFICATION</scope>
</reference>
<evidence type="ECO:0000256" key="8">
    <source>
        <dbReference type="ARBA" id="ARBA00023004"/>
    </source>
</evidence>
<dbReference type="Ensembl" id="ENSSFOT00015009502.2">
    <property type="protein sequence ID" value="ENSSFOP00015009374.2"/>
    <property type="gene ID" value="ENSSFOG00015005145.2"/>
</dbReference>
<keyword evidence="10 12" id="KW-0472">Membrane</keyword>
<keyword evidence="12" id="KW-1133">Transmembrane helix</keyword>
<dbReference type="GO" id="GO:0016712">
    <property type="term" value="F:oxidoreductase activity, acting on paired donors, with incorporation or reduction of molecular oxygen, reduced flavin or flavoprotein as one donor, and incorporation of one atom of oxygen"/>
    <property type="evidence" value="ECO:0007669"/>
    <property type="project" value="UniProtKB-EC"/>
</dbReference>
<evidence type="ECO:0000256" key="1">
    <source>
        <dbReference type="ARBA" id="ARBA00001971"/>
    </source>
</evidence>
<dbReference type="InterPro" id="IPR001128">
    <property type="entry name" value="Cyt_P450"/>
</dbReference>
<dbReference type="GO" id="GO:0008395">
    <property type="term" value="F:steroid hydroxylase activity"/>
    <property type="evidence" value="ECO:0007669"/>
    <property type="project" value="TreeGrafter"/>
</dbReference>
<evidence type="ECO:0000256" key="5">
    <source>
        <dbReference type="ARBA" id="ARBA00022824"/>
    </source>
</evidence>
<feature type="transmembrane region" description="Helical" evidence="12">
    <location>
        <begin position="125"/>
        <end position="142"/>
    </location>
</feature>
<evidence type="ECO:0000256" key="10">
    <source>
        <dbReference type="ARBA" id="ARBA00023136"/>
    </source>
</evidence>
<dbReference type="OrthoDB" id="1470350at2759"/>
<name>A0A8C9RCL9_SCLFO</name>
<evidence type="ECO:0000256" key="9">
    <source>
        <dbReference type="ARBA" id="ARBA00023033"/>
    </source>
</evidence>
<dbReference type="PRINTS" id="PR01689">
    <property type="entry name" value="EP450IICYP3A"/>
</dbReference>
<keyword evidence="5 11" id="KW-0256">Endoplasmic reticulum</keyword>
<comment type="catalytic activity">
    <reaction evidence="11">
        <text>an organic molecule + reduced [NADPH--hemoprotein reductase] + O2 = an alcohol + oxidized [NADPH--hemoprotein reductase] + H2O + H(+)</text>
        <dbReference type="Rhea" id="RHEA:17149"/>
        <dbReference type="Rhea" id="RHEA-COMP:11964"/>
        <dbReference type="Rhea" id="RHEA-COMP:11965"/>
        <dbReference type="ChEBI" id="CHEBI:15377"/>
        <dbReference type="ChEBI" id="CHEBI:15378"/>
        <dbReference type="ChEBI" id="CHEBI:15379"/>
        <dbReference type="ChEBI" id="CHEBI:30879"/>
        <dbReference type="ChEBI" id="CHEBI:57618"/>
        <dbReference type="ChEBI" id="CHEBI:58210"/>
        <dbReference type="ChEBI" id="CHEBI:142491"/>
        <dbReference type="EC" id="1.14.14.1"/>
    </reaction>
</comment>
<dbReference type="GO" id="GO:0005506">
    <property type="term" value="F:iron ion binding"/>
    <property type="evidence" value="ECO:0007669"/>
    <property type="project" value="UniProtKB-UniRule"/>
</dbReference>
<accession>A0A8C9RCL9</accession>
<dbReference type="PRINTS" id="PR00464">
    <property type="entry name" value="EP450II"/>
</dbReference>
<evidence type="ECO:0000256" key="4">
    <source>
        <dbReference type="ARBA" id="ARBA00022723"/>
    </source>
</evidence>
<sequence length="247" mass="28565">MIKTILIKEFYSVFTNRRNFGVNGALHDAVSFAEDEEWRRIRTALSPSFTSGRLKEMFPIMKKYCDTLVKSMQRKAERDEAVEMKESFGAYSMDVVTSTALSVDIDSLNNPKDPFVTNIKKMFKLDFFNPLFLIVAFFPFMAPLLEKLNFSLFPSSVTDFFYASLRKIKAERKTKNRVDLLQLMVDSQIPENGSAKNDNESLKDHEILSQSMMFIFAGYEASNIMEKLQNEIDKVFPNKVTKCFFLH</sequence>
<proteinExistence type="inferred from homology"/>